<gene>
    <name evidence="1" type="ORF">SLAVMIC_00053</name>
</gene>
<reference evidence="1" key="1">
    <citation type="submission" date="2021-06" db="EMBL/GenBank/DDBJ databases">
        <authorList>
            <person name="Gannon L."/>
            <person name="Redgwell R T."/>
            <person name="Michniewski S."/>
            <person name="Harrison D C."/>
            <person name="Millard A."/>
        </authorList>
    </citation>
    <scope>NUCLEOTIDE SEQUENCE</scope>
</reference>
<proteinExistence type="predicted"/>
<sequence length="78" mass="9567">MDYKTGDRVVITESDGWATKGRVGYRGEILSSHPFYFSNSIQYLIRFPKYKLKIRVDDRYFKLDKQYYREKRFRKLLD</sequence>
<dbReference type="EMBL" id="OU342829">
    <property type="protein sequence ID" value="CAG7579721.1"/>
    <property type="molecule type" value="Genomic_DNA"/>
</dbReference>
<evidence type="ECO:0000313" key="1">
    <source>
        <dbReference type="EMBL" id="CAG7579721.1"/>
    </source>
</evidence>
<accession>A0A8D9C8A0</accession>
<organism evidence="1">
    <name type="scientific">uncultured marine phage</name>
    <dbReference type="NCBI Taxonomy" id="707152"/>
    <lineage>
        <taxon>Viruses</taxon>
        <taxon>environmental samples</taxon>
    </lineage>
</organism>
<protein>
    <submittedName>
        <fullName evidence="1">Uncharacterized protein</fullName>
    </submittedName>
</protein>
<name>A0A8D9C8A0_9VIRU</name>